<proteinExistence type="predicted"/>
<dbReference type="GeneID" id="24164768"/>
<reference evidence="2" key="1">
    <citation type="journal article" date="2009" name="Genome Res.">
        <title>Comparative genomic analyses of the human fungal pathogens Coccidioides and their relatives.</title>
        <authorList>
            <person name="Sharpton T.J."/>
            <person name="Stajich J.E."/>
            <person name="Rounsley S.D."/>
            <person name="Gardner M.J."/>
            <person name="Wortman J.R."/>
            <person name="Jordar V.S."/>
            <person name="Maiti R."/>
            <person name="Kodira C.D."/>
            <person name="Neafsey D.E."/>
            <person name="Zeng Q."/>
            <person name="Hung C.-Y."/>
            <person name="McMahan C."/>
            <person name="Muszewska A."/>
            <person name="Grynberg M."/>
            <person name="Mandel M.A."/>
            <person name="Kellner E.M."/>
            <person name="Barker B.M."/>
            <person name="Galgiani J.N."/>
            <person name="Orbach M.J."/>
            <person name="Kirkland T.N."/>
            <person name="Cole G.T."/>
            <person name="Henn M.R."/>
            <person name="Birren B.W."/>
            <person name="Taylor J.W."/>
        </authorList>
    </citation>
    <scope>NUCLEOTIDE SEQUENCE [LARGE SCALE GENOMIC DNA]</scope>
    <source>
        <strain evidence="2">RS</strain>
    </source>
</reference>
<evidence type="ECO:0000313" key="2">
    <source>
        <dbReference type="Proteomes" id="UP000001261"/>
    </source>
</evidence>
<dbReference type="VEuPathDB" id="FungiDB:CIMG_13141"/>
<dbReference type="KEGG" id="cim:CIMG_13141"/>
<dbReference type="AlphaFoldDB" id="A0A0E1S2E4"/>
<reference evidence="2" key="2">
    <citation type="journal article" date="2010" name="Genome Res.">
        <title>Population genomic sequencing of Coccidioides fungi reveals recent hybridization and transposon control.</title>
        <authorList>
            <person name="Neafsey D.E."/>
            <person name="Barker B.M."/>
            <person name="Sharpton T.J."/>
            <person name="Stajich J.E."/>
            <person name="Park D.J."/>
            <person name="Whiston E."/>
            <person name="Hung C.-Y."/>
            <person name="McMahan C."/>
            <person name="White J."/>
            <person name="Sykes S."/>
            <person name="Heiman D."/>
            <person name="Young S."/>
            <person name="Zeng Q."/>
            <person name="Abouelleil A."/>
            <person name="Aftuck L."/>
            <person name="Bessette D."/>
            <person name="Brown A."/>
            <person name="FitzGerald M."/>
            <person name="Lui A."/>
            <person name="Macdonald J.P."/>
            <person name="Priest M."/>
            <person name="Orbach M.J."/>
            <person name="Galgiani J.N."/>
            <person name="Kirkland T.N."/>
            <person name="Cole G.T."/>
            <person name="Birren B.W."/>
            <person name="Henn M.R."/>
            <person name="Taylor J.W."/>
            <person name="Rounsley S.D."/>
        </authorList>
    </citation>
    <scope>GENOME REANNOTATION</scope>
    <source>
        <strain evidence="2">RS</strain>
    </source>
</reference>
<dbReference type="InParanoid" id="A0A0E1S2E4"/>
<protein>
    <submittedName>
        <fullName evidence="1">Uncharacterized protein</fullName>
    </submittedName>
</protein>
<dbReference type="EMBL" id="GG704912">
    <property type="protein sequence ID" value="EAS31892.2"/>
    <property type="molecule type" value="Genomic_DNA"/>
</dbReference>
<organism evidence="1 2">
    <name type="scientific">Coccidioides immitis (strain RS)</name>
    <name type="common">Valley fever fungus</name>
    <dbReference type="NCBI Taxonomy" id="246410"/>
    <lineage>
        <taxon>Eukaryota</taxon>
        <taxon>Fungi</taxon>
        <taxon>Dikarya</taxon>
        <taxon>Ascomycota</taxon>
        <taxon>Pezizomycotina</taxon>
        <taxon>Eurotiomycetes</taxon>
        <taxon>Eurotiomycetidae</taxon>
        <taxon>Onygenales</taxon>
        <taxon>Onygenaceae</taxon>
        <taxon>Coccidioides</taxon>
    </lineage>
</organism>
<accession>A0A0E1S2E4</accession>
<gene>
    <name evidence="1" type="ORF">CIMG_13141</name>
</gene>
<dbReference type="Proteomes" id="UP000001261">
    <property type="component" value="Unassembled WGS sequence"/>
</dbReference>
<keyword evidence="2" id="KW-1185">Reference proteome</keyword>
<evidence type="ECO:0000313" key="1">
    <source>
        <dbReference type="EMBL" id="EAS31892.2"/>
    </source>
</evidence>
<sequence>MVLLLIGEDIQIKKSDKKTAKDSYINRINNLDNKSLILYSDEFKAEENQYASAGVYNLQDNIRFLQNLDKYLEVFDAELFAINKVFKLTSSISQS</sequence>
<dbReference type="RefSeq" id="XP_001243475.2">
    <property type="nucleotide sequence ID" value="XM_001243474.2"/>
</dbReference>
<name>A0A0E1S2E4_COCIM</name>
<dbReference type="OrthoDB" id="10435956at2759"/>